<dbReference type="Proteomes" id="UP000675881">
    <property type="component" value="Chromosome 8"/>
</dbReference>
<protein>
    <submittedName>
        <fullName evidence="1">KBTBD5_10</fullName>
    </submittedName>
</protein>
<keyword evidence="2" id="KW-1185">Reference proteome</keyword>
<proteinExistence type="predicted"/>
<evidence type="ECO:0000313" key="1">
    <source>
        <dbReference type="EMBL" id="CAF3020558.1"/>
    </source>
</evidence>
<reference evidence="1" key="1">
    <citation type="submission" date="2021-02" db="EMBL/GenBank/DDBJ databases">
        <authorList>
            <person name="Bekaert M."/>
        </authorList>
    </citation>
    <scope>NUCLEOTIDE SEQUENCE</scope>
    <source>
        <strain evidence="1">IoA-00</strain>
    </source>
</reference>
<dbReference type="EMBL" id="HG994587">
    <property type="protein sequence ID" value="CAF3020558.1"/>
    <property type="molecule type" value="Genomic_DNA"/>
</dbReference>
<dbReference type="InterPro" id="IPR011333">
    <property type="entry name" value="SKP1/BTB/POZ_sf"/>
</dbReference>
<dbReference type="Gene3D" id="3.30.710.10">
    <property type="entry name" value="Potassium Channel Kv1.1, Chain A"/>
    <property type="match status" value="1"/>
</dbReference>
<accession>A0A7R8D3V5</accession>
<sequence>MLKTSLETDLFTDTILHFPDFGIGRTLRCHRIVLMSACPLLKSLILSSSEFINSHDDIHLSLPGGSMRVPQTSILHTCQIIELLHLKVYNNNNNNLEQIRKQSKTHKQQSFILKSRVFYTFGYHRQNAKLSLNQRVAQSVRIYKAENSLDASET</sequence>
<name>A0A7R8D3V5_LEPSM</name>
<gene>
    <name evidence="1" type="ORF">LSAA_14368</name>
</gene>
<evidence type="ECO:0000313" key="2">
    <source>
        <dbReference type="Proteomes" id="UP000675881"/>
    </source>
</evidence>
<organism evidence="1 2">
    <name type="scientific">Lepeophtheirus salmonis</name>
    <name type="common">Salmon louse</name>
    <name type="synonym">Caligus salmonis</name>
    <dbReference type="NCBI Taxonomy" id="72036"/>
    <lineage>
        <taxon>Eukaryota</taxon>
        <taxon>Metazoa</taxon>
        <taxon>Ecdysozoa</taxon>
        <taxon>Arthropoda</taxon>
        <taxon>Crustacea</taxon>
        <taxon>Multicrustacea</taxon>
        <taxon>Hexanauplia</taxon>
        <taxon>Copepoda</taxon>
        <taxon>Siphonostomatoida</taxon>
        <taxon>Caligidae</taxon>
        <taxon>Lepeophtheirus</taxon>
    </lineage>
</organism>
<dbReference type="AlphaFoldDB" id="A0A7R8D3V5"/>